<dbReference type="SUPFAM" id="SSF46785">
    <property type="entry name" value="Winged helix' DNA-binding domain"/>
    <property type="match status" value="1"/>
</dbReference>
<dbReference type="GO" id="GO:0032993">
    <property type="term" value="C:protein-DNA complex"/>
    <property type="evidence" value="ECO:0007669"/>
    <property type="project" value="TreeGrafter"/>
</dbReference>
<sequence length="309" mass="33759">MTLTELRYVVALAREKHFGRAAAACFVSQPTLSVAIKKLEQELDVTLFERSMQDVQLTPIGEKVVAQAHRVLGEVAVIKTLVGEQVNPAVGTLHLGMIYSIAPYLLPRLMPHLIESKSELQLIVQEDFTHKLLERVKQGTLDAAIVALPVNDSGLSMANLYDEDFYVALAKSHRLAKAKTIAASELSDDALLVLGAGHCFRDQVLQANPSIKPFKIEQEGLHKTFEGTSLETLRHMAASGIGITVLPALAVPFKLSSDDGLRYLPFNQPSPSRRVVLVWRKNYSREAACEVLAQAVRDCGVVDVSGVAV</sequence>
<dbReference type="SUPFAM" id="SSF53850">
    <property type="entry name" value="Periplasmic binding protein-like II"/>
    <property type="match status" value="1"/>
</dbReference>
<evidence type="ECO:0000313" key="7">
    <source>
        <dbReference type="EMBL" id="GHA64990.1"/>
    </source>
</evidence>
<dbReference type="InterPro" id="IPR036390">
    <property type="entry name" value="WH_DNA-bd_sf"/>
</dbReference>
<organism evidence="7 8">
    <name type="scientific">Formosimonas limnophila</name>
    <dbReference type="NCBI Taxonomy" id="1384487"/>
    <lineage>
        <taxon>Bacteria</taxon>
        <taxon>Pseudomonadati</taxon>
        <taxon>Pseudomonadota</taxon>
        <taxon>Betaproteobacteria</taxon>
        <taxon>Burkholderiales</taxon>
        <taxon>Burkholderiaceae</taxon>
        <taxon>Formosimonas</taxon>
    </lineage>
</organism>
<keyword evidence="5" id="KW-0804">Transcription</keyword>
<dbReference type="CDD" id="cd08411">
    <property type="entry name" value="PBP2_OxyR"/>
    <property type="match status" value="1"/>
</dbReference>
<evidence type="ECO:0000313" key="8">
    <source>
        <dbReference type="Proteomes" id="UP000614287"/>
    </source>
</evidence>
<name>A0A8J3CLD2_9BURK</name>
<dbReference type="PANTHER" id="PTHR30346:SF26">
    <property type="entry name" value="HYDROGEN PEROXIDE-INDUCIBLE GENES ACTIVATOR"/>
    <property type="match status" value="1"/>
</dbReference>
<evidence type="ECO:0000256" key="3">
    <source>
        <dbReference type="ARBA" id="ARBA00023125"/>
    </source>
</evidence>
<evidence type="ECO:0000256" key="2">
    <source>
        <dbReference type="ARBA" id="ARBA00023015"/>
    </source>
</evidence>
<dbReference type="Gene3D" id="3.40.190.10">
    <property type="entry name" value="Periplasmic binding protein-like II"/>
    <property type="match status" value="2"/>
</dbReference>
<feature type="domain" description="HTH lysR-type" evidence="6">
    <location>
        <begin position="1"/>
        <end position="58"/>
    </location>
</feature>
<evidence type="ECO:0000256" key="4">
    <source>
        <dbReference type="ARBA" id="ARBA00023159"/>
    </source>
</evidence>
<dbReference type="Proteomes" id="UP000614287">
    <property type="component" value="Unassembled WGS sequence"/>
</dbReference>
<dbReference type="FunFam" id="1.10.10.10:FF:000001">
    <property type="entry name" value="LysR family transcriptional regulator"/>
    <property type="match status" value="1"/>
</dbReference>
<keyword evidence="4" id="KW-0010">Activator</keyword>
<reference evidence="7" key="1">
    <citation type="journal article" date="2014" name="Int. J. Syst. Evol. Microbiol.">
        <title>Complete genome sequence of Corynebacterium casei LMG S-19264T (=DSM 44701T), isolated from a smear-ripened cheese.</title>
        <authorList>
            <consortium name="US DOE Joint Genome Institute (JGI-PGF)"/>
            <person name="Walter F."/>
            <person name="Albersmeier A."/>
            <person name="Kalinowski J."/>
            <person name="Ruckert C."/>
        </authorList>
    </citation>
    <scope>NUCLEOTIDE SEQUENCE</scope>
    <source>
        <strain evidence="7">KCTC 32501</strain>
    </source>
</reference>
<keyword evidence="2" id="KW-0805">Transcription regulation</keyword>
<dbReference type="AlphaFoldDB" id="A0A8J3CLD2"/>
<dbReference type="InterPro" id="IPR005119">
    <property type="entry name" value="LysR_subst-bd"/>
</dbReference>
<evidence type="ECO:0000259" key="6">
    <source>
        <dbReference type="PROSITE" id="PS50931"/>
    </source>
</evidence>
<dbReference type="RefSeq" id="WP_189490398.1">
    <property type="nucleotide sequence ID" value="NZ_BMZG01000001.1"/>
</dbReference>
<evidence type="ECO:0000256" key="1">
    <source>
        <dbReference type="ARBA" id="ARBA00009437"/>
    </source>
</evidence>
<keyword evidence="3" id="KW-0238">DNA-binding</keyword>
<dbReference type="GO" id="GO:0003700">
    <property type="term" value="F:DNA-binding transcription factor activity"/>
    <property type="evidence" value="ECO:0007669"/>
    <property type="project" value="InterPro"/>
</dbReference>
<comment type="caution">
    <text evidence="7">The sequence shown here is derived from an EMBL/GenBank/DDBJ whole genome shotgun (WGS) entry which is preliminary data.</text>
</comment>
<comment type="similarity">
    <text evidence="1">Belongs to the LysR transcriptional regulatory family.</text>
</comment>
<keyword evidence="8" id="KW-1185">Reference proteome</keyword>
<dbReference type="Gene3D" id="1.10.10.10">
    <property type="entry name" value="Winged helix-like DNA-binding domain superfamily/Winged helix DNA-binding domain"/>
    <property type="match status" value="1"/>
</dbReference>
<dbReference type="Pfam" id="PF03466">
    <property type="entry name" value="LysR_substrate"/>
    <property type="match status" value="1"/>
</dbReference>
<protein>
    <submittedName>
        <fullName evidence="7">LysR family transcriptional regulator</fullName>
    </submittedName>
</protein>
<reference evidence="7" key="2">
    <citation type="submission" date="2020-09" db="EMBL/GenBank/DDBJ databases">
        <authorList>
            <person name="Sun Q."/>
            <person name="Kim S."/>
        </authorList>
    </citation>
    <scope>NUCLEOTIDE SEQUENCE</scope>
    <source>
        <strain evidence="7">KCTC 32501</strain>
    </source>
</reference>
<dbReference type="PANTHER" id="PTHR30346">
    <property type="entry name" value="TRANSCRIPTIONAL DUAL REGULATOR HCAR-RELATED"/>
    <property type="match status" value="1"/>
</dbReference>
<gene>
    <name evidence="7" type="ORF">GCM10009007_01800</name>
</gene>
<dbReference type="PRINTS" id="PR00039">
    <property type="entry name" value="HTHLYSR"/>
</dbReference>
<dbReference type="PROSITE" id="PS50931">
    <property type="entry name" value="HTH_LYSR"/>
    <property type="match status" value="1"/>
</dbReference>
<dbReference type="InterPro" id="IPR036388">
    <property type="entry name" value="WH-like_DNA-bd_sf"/>
</dbReference>
<accession>A0A8J3CLD2</accession>
<dbReference type="InterPro" id="IPR000847">
    <property type="entry name" value="LysR_HTH_N"/>
</dbReference>
<dbReference type="EMBL" id="BMZG01000001">
    <property type="protein sequence ID" value="GHA64990.1"/>
    <property type="molecule type" value="Genomic_DNA"/>
</dbReference>
<dbReference type="GO" id="GO:0003677">
    <property type="term" value="F:DNA binding"/>
    <property type="evidence" value="ECO:0007669"/>
    <property type="project" value="UniProtKB-KW"/>
</dbReference>
<dbReference type="Pfam" id="PF00126">
    <property type="entry name" value="HTH_1"/>
    <property type="match status" value="1"/>
</dbReference>
<evidence type="ECO:0000256" key="5">
    <source>
        <dbReference type="ARBA" id="ARBA00023163"/>
    </source>
</evidence>
<proteinExistence type="inferred from homology"/>